<dbReference type="AlphaFoldDB" id="A0A0I9TJI3"/>
<accession>A0A0I9TJI3</accession>
<evidence type="ECO:0000313" key="1">
    <source>
        <dbReference type="EMBL" id="KLO38423.1"/>
    </source>
</evidence>
<proteinExistence type="predicted"/>
<protein>
    <submittedName>
        <fullName evidence="1">Uncharacterized protein</fullName>
    </submittedName>
</protein>
<keyword evidence="2" id="KW-1185">Reference proteome</keyword>
<name>A0A0I9TJI3_9MYCO</name>
<evidence type="ECO:0000313" key="2">
    <source>
        <dbReference type="Proteomes" id="UP000036334"/>
    </source>
</evidence>
<dbReference type="EMBL" id="LDPR01000002">
    <property type="protein sequence ID" value="KLO38423.1"/>
    <property type="molecule type" value="Genomic_DNA"/>
</dbReference>
<comment type="caution">
    <text evidence="1">The sequence shown here is derived from an EMBL/GenBank/DDBJ whole genome shotgun (WGS) entry which is preliminary data.</text>
</comment>
<gene>
    <name evidence="1" type="ORF">ABH38_03140</name>
</gene>
<dbReference type="Proteomes" id="UP000036334">
    <property type="component" value="Unassembled WGS sequence"/>
</dbReference>
<dbReference type="PATRIC" id="fig|29311.18.peg.706"/>
<organism evidence="1 2">
    <name type="scientific">Mycobacterium haemophilum</name>
    <dbReference type="NCBI Taxonomy" id="29311"/>
    <lineage>
        <taxon>Bacteria</taxon>
        <taxon>Bacillati</taxon>
        <taxon>Actinomycetota</taxon>
        <taxon>Actinomycetes</taxon>
        <taxon>Mycobacteriales</taxon>
        <taxon>Mycobacteriaceae</taxon>
        <taxon>Mycobacterium</taxon>
    </lineage>
</organism>
<sequence>MAHLCNGASSQWDAGYRYAAACFADKFDAAELLSAGVVGDIFCNILYENTIGKAQRVRRRGRLLVTRC</sequence>
<reference evidence="1 2" key="1">
    <citation type="submission" date="2015-05" db="EMBL/GenBank/DDBJ databases">
        <title>Genome sequence of Mycobacterium haemophilum.</title>
        <authorList>
            <person name="Greninger A.L."/>
            <person name="Cunningham G."/>
            <person name="Miller S."/>
        </authorList>
    </citation>
    <scope>NUCLEOTIDE SEQUENCE [LARGE SCALE GENOMIC DNA]</scope>
    <source>
        <strain evidence="2">UC1</strain>
    </source>
</reference>